<reference evidence="1 2" key="1">
    <citation type="submission" date="2020-04" db="EMBL/GenBank/DDBJ databases">
        <title>Hymenobacter polaris sp. nov., isolated from Arctic soil.</title>
        <authorList>
            <person name="Dahal R.H."/>
        </authorList>
    </citation>
    <scope>NUCLEOTIDE SEQUENCE [LARGE SCALE GENOMIC DNA]</scope>
    <source>
        <strain evidence="1 2">RP-2-7</strain>
    </source>
</reference>
<sequence>MLVAICWLLGLGPARAQTRYALPEPGGAPVALLAVGSHRYLVAERGVYELAGRRLVGRYRSPSPIRCAVATDTALCLGTAAGGVSISWRRWAAHPLGLPAEAAAAPVVALARGAAGELWVGAAGYGAYRGRPGAFEPVLRIPGISAAVATPDSAVWLGTNLGLHRYHRGRWTRYNEEGVANFEIPDNLVEKLLPDHAGTTWVVMSDAVCALPAGPRPLELPTATYLGRPGSELLAAAYLPGAGRLFATSLGLLLLPAASAGEFGSFEPAPATDVVAAKPLLRPLGLPGLAAPPSIAQLDGRQRLWLADAQGLLMLTARQWRRAAAASAGPLAVARP</sequence>
<evidence type="ECO:0000313" key="1">
    <source>
        <dbReference type="EMBL" id="NML67665.1"/>
    </source>
</evidence>
<keyword evidence="2" id="KW-1185">Reference proteome</keyword>
<dbReference type="AlphaFoldDB" id="A0A7Y0FPL2"/>
<dbReference type="Gene3D" id="2.130.10.10">
    <property type="entry name" value="YVTN repeat-like/Quinoprotein amine dehydrogenase"/>
    <property type="match status" value="1"/>
</dbReference>
<evidence type="ECO:0000313" key="2">
    <source>
        <dbReference type="Proteomes" id="UP000559626"/>
    </source>
</evidence>
<name>A0A7Y0FPL2_9BACT</name>
<comment type="caution">
    <text evidence="1">The sequence shown here is derived from an EMBL/GenBank/DDBJ whole genome shotgun (WGS) entry which is preliminary data.</text>
</comment>
<dbReference type="EMBL" id="JABBGH010000003">
    <property type="protein sequence ID" value="NML67665.1"/>
    <property type="molecule type" value="Genomic_DNA"/>
</dbReference>
<proteinExistence type="predicted"/>
<protein>
    <recommendedName>
        <fullName evidence="3">Histidine kinase</fullName>
    </recommendedName>
</protein>
<accession>A0A7Y0FPL2</accession>
<gene>
    <name evidence="1" type="ORF">HHL22_20890</name>
</gene>
<dbReference type="RefSeq" id="WP_169533316.1">
    <property type="nucleotide sequence ID" value="NZ_JABBGH010000003.1"/>
</dbReference>
<dbReference type="Proteomes" id="UP000559626">
    <property type="component" value="Unassembled WGS sequence"/>
</dbReference>
<evidence type="ECO:0008006" key="3">
    <source>
        <dbReference type="Google" id="ProtNLM"/>
    </source>
</evidence>
<organism evidence="1 2">
    <name type="scientific">Hymenobacter polaris</name>
    <dbReference type="NCBI Taxonomy" id="2682546"/>
    <lineage>
        <taxon>Bacteria</taxon>
        <taxon>Pseudomonadati</taxon>
        <taxon>Bacteroidota</taxon>
        <taxon>Cytophagia</taxon>
        <taxon>Cytophagales</taxon>
        <taxon>Hymenobacteraceae</taxon>
        <taxon>Hymenobacter</taxon>
    </lineage>
</organism>
<dbReference type="InterPro" id="IPR015943">
    <property type="entry name" value="WD40/YVTN_repeat-like_dom_sf"/>
</dbReference>